<gene>
    <name evidence="2" type="ORF">D5039_06140</name>
</gene>
<sequence>MTSPGRSRSSSSSSWTPRERNSLGQWWGGEYTLDEYHQRLHHVRDCRSAVVRDVGHMLHHDQPGQVAQLIEQFLDAA</sequence>
<proteinExistence type="predicted"/>
<dbReference type="InterPro" id="IPR029058">
    <property type="entry name" value="AB_hydrolase_fold"/>
</dbReference>
<dbReference type="Gene3D" id="3.40.50.1820">
    <property type="entry name" value="alpha/beta hydrolase"/>
    <property type="match status" value="1"/>
</dbReference>
<feature type="region of interest" description="Disordered" evidence="1">
    <location>
        <begin position="1"/>
        <end position="24"/>
    </location>
</feature>
<dbReference type="GO" id="GO:0016787">
    <property type="term" value="F:hydrolase activity"/>
    <property type="evidence" value="ECO:0007669"/>
    <property type="project" value="UniProtKB-KW"/>
</dbReference>
<evidence type="ECO:0000256" key="1">
    <source>
        <dbReference type="SAM" id="MobiDB-lite"/>
    </source>
</evidence>
<feature type="compositionally biased region" description="Low complexity" evidence="1">
    <location>
        <begin position="1"/>
        <end position="14"/>
    </location>
</feature>
<protein>
    <submittedName>
        <fullName evidence="2">Alpha/beta hydrolase</fullName>
    </submittedName>
</protein>
<dbReference type="EMBL" id="QZCW01000001">
    <property type="protein sequence ID" value="MCW5320763.1"/>
    <property type="molecule type" value="Genomic_DNA"/>
</dbReference>
<evidence type="ECO:0000313" key="2">
    <source>
        <dbReference type="EMBL" id="MCW5320763.1"/>
    </source>
</evidence>
<reference evidence="3" key="1">
    <citation type="submission" date="2023-07" db="EMBL/GenBank/DDBJ databases">
        <title>Verminephrobacter genomes.</title>
        <authorList>
            <person name="Lund M.B."/>
        </authorList>
    </citation>
    <scope>NUCLEOTIDE SEQUENCE [LARGE SCALE GENOMIC DNA]</scope>
    <source>
        <strain evidence="3">AtM5-05</strain>
    </source>
</reference>
<keyword evidence="3" id="KW-1185">Reference proteome</keyword>
<organism evidence="2 3">
    <name type="scientific">Verminephrobacter aporrectodeae subsp. tuberculatae</name>
    <dbReference type="NCBI Taxonomy" id="1110392"/>
    <lineage>
        <taxon>Bacteria</taxon>
        <taxon>Pseudomonadati</taxon>
        <taxon>Pseudomonadota</taxon>
        <taxon>Betaproteobacteria</taxon>
        <taxon>Burkholderiales</taxon>
        <taxon>Comamonadaceae</taxon>
        <taxon>Verminephrobacter</taxon>
    </lineage>
</organism>
<name>A0ABT3KR17_9BURK</name>
<evidence type="ECO:0000313" key="3">
    <source>
        <dbReference type="Proteomes" id="UP001208935"/>
    </source>
</evidence>
<keyword evidence="2" id="KW-0378">Hydrolase</keyword>
<accession>A0ABT3KR17</accession>
<dbReference type="SUPFAM" id="SSF53474">
    <property type="entry name" value="alpha/beta-Hydrolases"/>
    <property type="match status" value="1"/>
</dbReference>
<dbReference type="Proteomes" id="UP001208935">
    <property type="component" value="Unassembled WGS sequence"/>
</dbReference>
<comment type="caution">
    <text evidence="2">The sequence shown here is derived from an EMBL/GenBank/DDBJ whole genome shotgun (WGS) entry which is preliminary data.</text>
</comment>